<feature type="binding site" evidence="5">
    <location>
        <position position="211"/>
    </location>
    <ligand>
        <name>ATP</name>
        <dbReference type="ChEBI" id="CHEBI:30616"/>
    </ligand>
</feature>
<sequence>MITPGKTIGILGGGQLGRMMALEAKAMGYRIAVLEPKADAPAAQVADEEIVAAYDDDEAVRKLAAISDVVTFEFENVDAETAAILEEEKKLPQGARFLRICQHRLREKEALTDAGLDAAPYLEVIGEESLRQGIAKLGRPAVLKTCRGGYDGKGQVVIRDGDDVLTAYEQLKDLGDLVLEQWVPFAKEISVIVTRTETGEIVTFPIAENDHEDNILKRTIVPARIDEKAEQSALEMAETFAENISLVGTLAIEMFYLEDGSLYVNELAPRPHNSGHYSIDACNVSQFHLHVRAICGWPLITPELATPVVMDNVLGEHVETAIETIPDYRNTFLHLYGKAEARPGRKMGHVNVTGKTREEALANVKKLAIRS</sequence>
<keyword evidence="2 5" id="KW-0547">Nucleotide-binding</keyword>
<evidence type="ECO:0000256" key="5">
    <source>
        <dbReference type="HAMAP-Rule" id="MF_01928"/>
    </source>
</evidence>
<comment type="subunit">
    <text evidence="5 6">Homodimer.</text>
</comment>
<proteinExistence type="inferred from homology"/>
<comment type="function">
    <text evidence="6">Catalyzes the ATP-dependent conversion of 5-aminoimidazole ribonucleotide (AIR) and HCO(3)- to N5-carboxyaminoimidazole ribonucleotide (N5-CAIR).</text>
</comment>
<evidence type="ECO:0000256" key="6">
    <source>
        <dbReference type="RuleBase" id="RU361200"/>
    </source>
</evidence>
<keyword evidence="1 5" id="KW-0436">Ligase</keyword>
<dbReference type="Proteomes" id="UP000252100">
    <property type="component" value="Chromosome"/>
</dbReference>
<accession>A0A345C2T7</accession>
<name>A0A345C2T7_9BACI</name>
<feature type="binding site" evidence="5">
    <location>
        <position position="188"/>
    </location>
    <ligand>
        <name>ATP</name>
        <dbReference type="ChEBI" id="CHEBI:30616"/>
    </ligand>
</feature>
<organism evidence="8 9">
    <name type="scientific">Salicibibacter kimchii</name>
    <dbReference type="NCBI Taxonomy" id="2099786"/>
    <lineage>
        <taxon>Bacteria</taxon>
        <taxon>Bacillati</taxon>
        <taxon>Bacillota</taxon>
        <taxon>Bacilli</taxon>
        <taxon>Bacillales</taxon>
        <taxon>Bacillaceae</taxon>
        <taxon>Salicibibacter</taxon>
    </lineage>
</organism>
<dbReference type="PANTHER" id="PTHR11609">
    <property type="entry name" value="PURINE BIOSYNTHESIS PROTEIN 6/7, PUR6/7"/>
    <property type="match status" value="1"/>
</dbReference>
<feature type="domain" description="ATP-grasp" evidence="7">
    <location>
        <begin position="108"/>
        <end position="295"/>
    </location>
</feature>
<keyword evidence="4 5" id="KW-0067">ATP-binding</keyword>
<dbReference type="InterPro" id="IPR005875">
    <property type="entry name" value="PurK"/>
</dbReference>
<dbReference type="Gene3D" id="3.30.1490.20">
    <property type="entry name" value="ATP-grasp fold, A domain"/>
    <property type="match status" value="1"/>
</dbReference>
<dbReference type="FunFam" id="3.30.470.20:FF:000029">
    <property type="entry name" value="N5-carboxyaminoimidazole ribonucleotide synthase"/>
    <property type="match status" value="1"/>
</dbReference>
<evidence type="ECO:0000313" key="9">
    <source>
        <dbReference type="Proteomes" id="UP000252100"/>
    </source>
</evidence>
<comment type="catalytic activity">
    <reaction evidence="5 6">
        <text>5-amino-1-(5-phospho-beta-D-ribosyl)imidazole + hydrogencarbonate + ATP = 5-carboxyamino-1-(5-phospho-D-ribosyl)imidazole + ADP + phosphate + 2 H(+)</text>
        <dbReference type="Rhea" id="RHEA:19317"/>
        <dbReference type="ChEBI" id="CHEBI:15378"/>
        <dbReference type="ChEBI" id="CHEBI:17544"/>
        <dbReference type="ChEBI" id="CHEBI:30616"/>
        <dbReference type="ChEBI" id="CHEBI:43474"/>
        <dbReference type="ChEBI" id="CHEBI:58730"/>
        <dbReference type="ChEBI" id="CHEBI:137981"/>
        <dbReference type="ChEBI" id="CHEBI:456216"/>
        <dbReference type="EC" id="6.3.4.18"/>
    </reaction>
</comment>
<dbReference type="OrthoDB" id="9804625at2"/>
<dbReference type="GO" id="GO:0005829">
    <property type="term" value="C:cytosol"/>
    <property type="evidence" value="ECO:0007669"/>
    <property type="project" value="TreeGrafter"/>
</dbReference>
<reference evidence="8 9" key="1">
    <citation type="journal article" date="2018" name="J. Microbiol.">
        <title>Salicibibacter kimchii gen. nov., sp. nov., a moderately halophilic and alkalitolerant bacterium in the family Bacillaceae, isolated from kimchi.</title>
        <authorList>
            <person name="Jang J.Y."/>
            <person name="Oh Y.J."/>
            <person name="Lim S.K."/>
            <person name="Park H.K."/>
            <person name="Lee C."/>
            <person name="Kim J.Y."/>
            <person name="Lee M.A."/>
            <person name="Choi H.J."/>
        </authorList>
    </citation>
    <scope>NUCLEOTIDE SEQUENCE [LARGE SCALE GENOMIC DNA]</scope>
    <source>
        <strain evidence="8 9">NKC1-1</strain>
    </source>
</reference>
<feature type="binding site" evidence="5">
    <location>
        <begin position="149"/>
        <end position="155"/>
    </location>
    <ligand>
        <name>ATP</name>
        <dbReference type="ChEBI" id="CHEBI:30616"/>
    </ligand>
</feature>
<evidence type="ECO:0000256" key="3">
    <source>
        <dbReference type="ARBA" id="ARBA00022755"/>
    </source>
</evidence>
<dbReference type="InterPro" id="IPR011761">
    <property type="entry name" value="ATP-grasp"/>
</dbReference>
<gene>
    <name evidence="5 6" type="primary">purK</name>
    <name evidence="8" type="ORF">DT065_17015</name>
</gene>
<dbReference type="NCBIfam" id="TIGR01161">
    <property type="entry name" value="purK"/>
    <property type="match status" value="1"/>
</dbReference>
<feature type="binding site" evidence="5">
    <location>
        <begin position="180"/>
        <end position="183"/>
    </location>
    <ligand>
        <name>ATP</name>
        <dbReference type="ChEBI" id="CHEBI:30616"/>
    </ligand>
</feature>
<dbReference type="GO" id="GO:0005524">
    <property type="term" value="F:ATP binding"/>
    <property type="evidence" value="ECO:0007669"/>
    <property type="project" value="UniProtKB-UniRule"/>
</dbReference>
<dbReference type="SUPFAM" id="SSF56059">
    <property type="entry name" value="Glutathione synthetase ATP-binding domain-like"/>
    <property type="match status" value="1"/>
</dbReference>
<dbReference type="Pfam" id="PF17769">
    <property type="entry name" value="PurK_C"/>
    <property type="match status" value="1"/>
</dbReference>
<dbReference type="RefSeq" id="WP_114375416.1">
    <property type="nucleotide sequence ID" value="NZ_CP031092.1"/>
</dbReference>
<dbReference type="KEGG" id="rue:DT065_17015"/>
<dbReference type="PANTHER" id="PTHR11609:SF5">
    <property type="entry name" value="PHOSPHORIBOSYLAMINOIMIDAZOLE CARBOXYLASE"/>
    <property type="match status" value="1"/>
</dbReference>
<comment type="function">
    <text evidence="5">Catalyzes the ATP-dependent conversion of 5-aminoimidazole ribonucleotide (AIR) and HCO(3)(-) to N5-carboxyaminoimidazole ribonucleotide (N5-CAIR).</text>
</comment>
<dbReference type="InterPro" id="IPR011054">
    <property type="entry name" value="Rudment_hybrid_motif"/>
</dbReference>
<dbReference type="InterPro" id="IPR054350">
    <property type="entry name" value="PurT/PurK_preATP-grasp"/>
</dbReference>
<evidence type="ECO:0000313" key="8">
    <source>
        <dbReference type="EMBL" id="AXF57518.1"/>
    </source>
</evidence>
<dbReference type="NCBIfam" id="NF004675">
    <property type="entry name" value="PRK06019.1-1"/>
    <property type="match status" value="1"/>
</dbReference>
<dbReference type="NCBIfam" id="NF004679">
    <property type="entry name" value="PRK06019.1-5"/>
    <property type="match status" value="1"/>
</dbReference>
<comment type="pathway">
    <text evidence="5 6">Purine metabolism; IMP biosynthesis via de novo pathway; 5-amino-1-(5-phospho-D-ribosyl)imidazole-4-carboxylate from 5-amino-1-(5-phospho-D-ribosyl)imidazole (N5-CAIR route): step 1/2.</text>
</comment>
<dbReference type="Pfam" id="PF02222">
    <property type="entry name" value="ATP-grasp"/>
    <property type="match status" value="1"/>
</dbReference>
<dbReference type="SUPFAM" id="SSF52440">
    <property type="entry name" value="PreATP-grasp domain"/>
    <property type="match status" value="1"/>
</dbReference>
<dbReference type="GO" id="GO:0004638">
    <property type="term" value="F:phosphoribosylaminoimidazole carboxylase activity"/>
    <property type="evidence" value="ECO:0007669"/>
    <property type="project" value="InterPro"/>
</dbReference>
<dbReference type="GO" id="GO:0006189">
    <property type="term" value="P:'de novo' IMP biosynthetic process"/>
    <property type="evidence" value="ECO:0007669"/>
    <property type="project" value="UniProtKB-UniRule"/>
</dbReference>
<dbReference type="UniPathway" id="UPA00074">
    <property type="reaction ID" value="UER00942"/>
</dbReference>
<dbReference type="Gene3D" id="3.40.50.20">
    <property type="match status" value="1"/>
</dbReference>
<dbReference type="InterPro" id="IPR040686">
    <property type="entry name" value="PurK_C"/>
</dbReference>
<dbReference type="InterPro" id="IPR003135">
    <property type="entry name" value="ATP-grasp_carboxylate-amine"/>
</dbReference>
<evidence type="ECO:0000256" key="1">
    <source>
        <dbReference type="ARBA" id="ARBA00022598"/>
    </source>
</evidence>
<dbReference type="HAMAP" id="MF_01928">
    <property type="entry name" value="PurK"/>
    <property type="match status" value="1"/>
</dbReference>
<dbReference type="Pfam" id="PF22660">
    <property type="entry name" value="RS_preATP-grasp-like"/>
    <property type="match status" value="1"/>
</dbReference>
<dbReference type="Gene3D" id="3.30.470.20">
    <property type="entry name" value="ATP-grasp fold, B domain"/>
    <property type="match status" value="1"/>
</dbReference>
<evidence type="ECO:0000259" key="7">
    <source>
        <dbReference type="PROSITE" id="PS50975"/>
    </source>
</evidence>
<dbReference type="GO" id="GO:0034028">
    <property type="term" value="F:5-(carboxyamino)imidazole ribonucleotide synthase activity"/>
    <property type="evidence" value="ECO:0007669"/>
    <property type="project" value="UniProtKB-UniRule"/>
</dbReference>
<dbReference type="SUPFAM" id="SSF51246">
    <property type="entry name" value="Rudiment single hybrid motif"/>
    <property type="match status" value="1"/>
</dbReference>
<dbReference type="InterPro" id="IPR013815">
    <property type="entry name" value="ATP_grasp_subdomain_1"/>
</dbReference>
<dbReference type="AlphaFoldDB" id="A0A345C2T7"/>
<dbReference type="InterPro" id="IPR016185">
    <property type="entry name" value="PreATP-grasp_dom_sf"/>
</dbReference>
<dbReference type="EC" id="6.3.4.18" evidence="5 6"/>
<dbReference type="FunFam" id="3.40.50.20:FF:000016">
    <property type="entry name" value="N5-carboxyaminoimidazole ribonucleotide synthase"/>
    <property type="match status" value="1"/>
</dbReference>
<dbReference type="EMBL" id="CP031092">
    <property type="protein sequence ID" value="AXF57518.1"/>
    <property type="molecule type" value="Genomic_DNA"/>
</dbReference>
<keyword evidence="9" id="KW-1185">Reference proteome</keyword>
<comment type="similarity">
    <text evidence="5 6">Belongs to the PurK/PurT family.</text>
</comment>
<feature type="binding site" evidence="5">
    <location>
        <position position="144"/>
    </location>
    <ligand>
        <name>ATP</name>
        <dbReference type="ChEBI" id="CHEBI:30616"/>
    </ligand>
</feature>
<evidence type="ECO:0000256" key="2">
    <source>
        <dbReference type="ARBA" id="ARBA00022741"/>
    </source>
</evidence>
<evidence type="ECO:0000256" key="4">
    <source>
        <dbReference type="ARBA" id="ARBA00022840"/>
    </source>
</evidence>
<dbReference type="GO" id="GO:0046872">
    <property type="term" value="F:metal ion binding"/>
    <property type="evidence" value="ECO:0007669"/>
    <property type="project" value="InterPro"/>
</dbReference>
<feature type="binding site" evidence="5">
    <location>
        <position position="104"/>
    </location>
    <ligand>
        <name>ATP</name>
        <dbReference type="ChEBI" id="CHEBI:30616"/>
    </ligand>
</feature>
<dbReference type="PROSITE" id="PS50975">
    <property type="entry name" value="ATP_GRASP"/>
    <property type="match status" value="1"/>
</dbReference>
<protein>
    <recommendedName>
        <fullName evidence="5 6">N5-carboxyaminoimidazole ribonucleotide synthase</fullName>
        <shortName evidence="5 6">N5-CAIR synthase</shortName>
        <ecNumber evidence="5 6">6.3.4.18</ecNumber>
    </recommendedName>
    <alternativeName>
        <fullName evidence="5 6">5-(carboxyamino)imidazole ribonucleotide synthetase</fullName>
    </alternativeName>
</protein>
<dbReference type="NCBIfam" id="NF004676">
    <property type="entry name" value="PRK06019.1-2"/>
    <property type="match status" value="1"/>
</dbReference>
<feature type="binding site" evidence="5">
    <location>
        <begin position="265"/>
        <end position="266"/>
    </location>
    <ligand>
        <name>ATP</name>
        <dbReference type="ChEBI" id="CHEBI:30616"/>
    </ligand>
</feature>
<keyword evidence="3 5" id="KW-0658">Purine biosynthesis</keyword>